<keyword evidence="1" id="KW-1133">Transmembrane helix</keyword>
<evidence type="ECO:0000313" key="3">
    <source>
        <dbReference type="Proteomes" id="UP000004105"/>
    </source>
</evidence>
<organism evidence="2 3">
    <name type="scientific">Neisseria bacilliformis ATCC BAA-1200</name>
    <dbReference type="NCBI Taxonomy" id="888742"/>
    <lineage>
        <taxon>Bacteria</taxon>
        <taxon>Pseudomonadati</taxon>
        <taxon>Pseudomonadota</taxon>
        <taxon>Betaproteobacteria</taxon>
        <taxon>Neisseriales</taxon>
        <taxon>Neisseriaceae</taxon>
        <taxon>Neisseria</taxon>
    </lineage>
</organism>
<dbReference type="OrthoDB" id="8607119at2"/>
<keyword evidence="1" id="KW-0812">Transmembrane</keyword>
<dbReference type="HOGENOM" id="CLU_2650689_0_0_4"/>
<sequence length="82" mass="9346">MKRSVFCPLLLCTVGICYVFLFTCAVNFLMTYLFHFKMLAKPLAVVLTVALATSFLFASPLLPVCRRLIDRCGQKCSRYFSH</sequence>
<comment type="caution">
    <text evidence="2">The sequence shown here is derived from an EMBL/GenBank/DDBJ whole genome shotgun (WGS) entry which is preliminary data.</text>
</comment>
<feature type="transmembrane region" description="Helical" evidence="1">
    <location>
        <begin position="42"/>
        <end position="65"/>
    </location>
</feature>
<evidence type="ECO:0000256" key="1">
    <source>
        <dbReference type="SAM" id="Phobius"/>
    </source>
</evidence>
<accession>F2BFC1</accession>
<dbReference type="EMBL" id="AFAY01000048">
    <property type="protein sequence ID" value="EGF08993.1"/>
    <property type="molecule type" value="Genomic_DNA"/>
</dbReference>
<evidence type="ECO:0000313" key="2">
    <source>
        <dbReference type="EMBL" id="EGF08993.1"/>
    </source>
</evidence>
<gene>
    <name evidence="2" type="ORF">HMPREF9123_2428</name>
</gene>
<name>F2BFC1_9NEIS</name>
<reference evidence="2 3" key="1">
    <citation type="submission" date="2011-02" db="EMBL/GenBank/DDBJ databases">
        <authorList>
            <person name="Muzny D."/>
            <person name="Qin X."/>
            <person name="Deng J."/>
            <person name="Jiang H."/>
            <person name="Liu Y."/>
            <person name="Qu J."/>
            <person name="Song X.-Z."/>
            <person name="Zhang L."/>
            <person name="Thornton R."/>
            <person name="Coyle M."/>
            <person name="Francisco L."/>
            <person name="Jackson L."/>
            <person name="Javaid M."/>
            <person name="Korchina V."/>
            <person name="Kovar C."/>
            <person name="Mata R."/>
            <person name="Mathew T."/>
            <person name="Ngo R."/>
            <person name="Nguyen L."/>
            <person name="Nguyen N."/>
            <person name="Okwuonu G."/>
            <person name="Ongeri F."/>
            <person name="Pham C."/>
            <person name="Simmons D."/>
            <person name="Wilczek-Boney K."/>
            <person name="Hale W."/>
            <person name="Jakkamsetti A."/>
            <person name="Pham P."/>
            <person name="Ruth R."/>
            <person name="San Lucas F."/>
            <person name="Warren J."/>
            <person name="Zhang J."/>
            <person name="Zhao Z."/>
            <person name="Zhou C."/>
            <person name="Zhu D."/>
            <person name="Lee S."/>
            <person name="Bess C."/>
            <person name="Blankenburg K."/>
            <person name="Forbes L."/>
            <person name="Fu Q."/>
            <person name="Gubbala S."/>
            <person name="Hirani K."/>
            <person name="Jayaseelan J.C."/>
            <person name="Lara F."/>
            <person name="Munidasa M."/>
            <person name="Palculict T."/>
            <person name="Patil S."/>
            <person name="Pu L.-L."/>
            <person name="Saada N."/>
            <person name="Tang L."/>
            <person name="Weissenberger G."/>
            <person name="Zhu Y."/>
            <person name="Hemphill L."/>
            <person name="Shang Y."/>
            <person name="Youmans B."/>
            <person name="Ayvaz T."/>
            <person name="Ross M."/>
            <person name="Santibanez J."/>
            <person name="Aqrawi P."/>
            <person name="Gross S."/>
            <person name="Joshi V."/>
            <person name="Fowler G."/>
            <person name="Nazareth L."/>
            <person name="Reid J."/>
            <person name="Worley K."/>
            <person name="Petrosino J."/>
            <person name="Highlander S."/>
            <person name="Gibbs R."/>
        </authorList>
    </citation>
    <scope>NUCLEOTIDE SEQUENCE [LARGE SCALE GENOMIC DNA]</scope>
    <source>
        <strain evidence="2 3">ATCC BAA-1200</strain>
    </source>
</reference>
<dbReference type="Proteomes" id="UP000004105">
    <property type="component" value="Unassembled WGS sequence"/>
</dbReference>
<proteinExistence type="predicted"/>
<keyword evidence="3" id="KW-1185">Reference proteome</keyword>
<keyword evidence="1" id="KW-0472">Membrane</keyword>
<feature type="transmembrane region" description="Helical" evidence="1">
    <location>
        <begin position="7"/>
        <end position="30"/>
    </location>
</feature>
<protein>
    <submittedName>
        <fullName evidence="2">Uncharacterized protein</fullName>
    </submittedName>
</protein>
<dbReference type="AlphaFoldDB" id="F2BFC1"/>